<organism evidence="1 2">
    <name type="scientific">Nitrosomonas nitrosa</name>
    <dbReference type="NCBI Taxonomy" id="52442"/>
    <lineage>
        <taxon>Bacteria</taxon>
        <taxon>Pseudomonadati</taxon>
        <taxon>Pseudomonadota</taxon>
        <taxon>Betaproteobacteria</taxon>
        <taxon>Nitrosomonadales</taxon>
        <taxon>Nitrosomonadaceae</taxon>
        <taxon>Nitrosomonas</taxon>
    </lineage>
</organism>
<dbReference type="AlphaFoldDB" id="A0A1I4QHR2"/>
<protein>
    <submittedName>
        <fullName evidence="1">Uncharacterized protein</fullName>
    </submittedName>
</protein>
<dbReference type="STRING" id="52442.SAMN05421880_11516"/>
<reference evidence="1 2" key="1">
    <citation type="submission" date="2016-10" db="EMBL/GenBank/DDBJ databases">
        <authorList>
            <person name="de Groot N.N."/>
        </authorList>
    </citation>
    <scope>NUCLEOTIDE SEQUENCE [LARGE SCALE GENOMIC DNA]</scope>
    <source>
        <strain evidence="1 2">Nm146</strain>
    </source>
</reference>
<dbReference type="Proteomes" id="UP000199561">
    <property type="component" value="Unassembled WGS sequence"/>
</dbReference>
<proteinExistence type="predicted"/>
<evidence type="ECO:0000313" key="1">
    <source>
        <dbReference type="EMBL" id="SFM39200.1"/>
    </source>
</evidence>
<sequence length="76" mass="8842">MHVPISVDITITEDPYSYHYAERRTELSSSSQNCVSLTLLDEKSNIGTRRQQERLPHQVAFYLRIDHIIRLLVSIS</sequence>
<accession>A0A1I4QHR2</accession>
<keyword evidence="2" id="KW-1185">Reference proteome</keyword>
<name>A0A1I4QHR2_9PROT</name>
<evidence type="ECO:0000313" key="2">
    <source>
        <dbReference type="Proteomes" id="UP000199561"/>
    </source>
</evidence>
<gene>
    <name evidence="1" type="ORF">SAMN05421880_11516</name>
</gene>
<dbReference type="EMBL" id="FOUF01000015">
    <property type="protein sequence ID" value="SFM39200.1"/>
    <property type="molecule type" value="Genomic_DNA"/>
</dbReference>